<gene>
    <name evidence="1" type="ORF">M404DRAFT_860216</name>
</gene>
<keyword evidence="2" id="KW-1185">Reference proteome</keyword>
<proteinExistence type="predicted"/>
<dbReference type="HOGENOM" id="CLU_2813459_0_0_1"/>
<accession>A0A0C3IM58</accession>
<dbReference type="EMBL" id="KN832019">
    <property type="protein sequence ID" value="KIN98042.1"/>
    <property type="molecule type" value="Genomic_DNA"/>
</dbReference>
<reference evidence="1 2" key="1">
    <citation type="submission" date="2014-04" db="EMBL/GenBank/DDBJ databases">
        <authorList>
            <consortium name="DOE Joint Genome Institute"/>
            <person name="Kuo A."/>
            <person name="Kohler A."/>
            <person name="Costa M.D."/>
            <person name="Nagy L.G."/>
            <person name="Floudas D."/>
            <person name="Copeland A."/>
            <person name="Barry K.W."/>
            <person name="Cichocki N."/>
            <person name="Veneault-Fourrey C."/>
            <person name="LaButti K."/>
            <person name="Lindquist E.A."/>
            <person name="Lipzen A."/>
            <person name="Lundell T."/>
            <person name="Morin E."/>
            <person name="Murat C."/>
            <person name="Sun H."/>
            <person name="Tunlid A."/>
            <person name="Henrissat B."/>
            <person name="Grigoriev I.V."/>
            <person name="Hibbett D.S."/>
            <person name="Martin F."/>
            <person name="Nordberg H.P."/>
            <person name="Cantor M.N."/>
            <person name="Hua S.X."/>
        </authorList>
    </citation>
    <scope>NUCLEOTIDE SEQUENCE [LARGE SCALE GENOMIC DNA]</scope>
    <source>
        <strain evidence="1 2">Marx 270</strain>
    </source>
</reference>
<reference evidence="2" key="2">
    <citation type="submission" date="2015-01" db="EMBL/GenBank/DDBJ databases">
        <title>Evolutionary Origins and Diversification of the Mycorrhizal Mutualists.</title>
        <authorList>
            <consortium name="DOE Joint Genome Institute"/>
            <consortium name="Mycorrhizal Genomics Consortium"/>
            <person name="Kohler A."/>
            <person name="Kuo A."/>
            <person name="Nagy L.G."/>
            <person name="Floudas D."/>
            <person name="Copeland A."/>
            <person name="Barry K.W."/>
            <person name="Cichocki N."/>
            <person name="Veneault-Fourrey C."/>
            <person name="LaButti K."/>
            <person name="Lindquist E.A."/>
            <person name="Lipzen A."/>
            <person name="Lundell T."/>
            <person name="Morin E."/>
            <person name="Murat C."/>
            <person name="Riley R."/>
            <person name="Ohm R."/>
            <person name="Sun H."/>
            <person name="Tunlid A."/>
            <person name="Henrissat B."/>
            <person name="Grigoriev I.V."/>
            <person name="Hibbett D.S."/>
            <person name="Martin F."/>
        </authorList>
    </citation>
    <scope>NUCLEOTIDE SEQUENCE [LARGE SCALE GENOMIC DNA]</scope>
    <source>
        <strain evidence="2">Marx 270</strain>
    </source>
</reference>
<dbReference type="Proteomes" id="UP000054217">
    <property type="component" value="Unassembled WGS sequence"/>
</dbReference>
<dbReference type="InParanoid" id="A0A0C3IM58"/>
<protein>
    <submittedName>
        <fullName evidence="1">Uncharacterized protein</fullName>
    </submittedName>
</protein>
<name>A0A0C3IM58_PISTI</name>
<sequence length="67" mass="7592">MGTRGCPALLFGDASVASIDLEAVSASFRYTLQVRDSLYCNANTWLLRTQRTHTKTLQPIWSLIMWD</sequence>
<evidence type="ECO:0000313" key="2">
    <source>
        <dbReference type="Proteomes" id="UP000054217"/>
    </source>
</evidence>
<dbReference type="AlphaFoldDB" id="A0A0C3IM58"/>
<evidence type="ECO:0000313" key="1">
    <source>
        <dbReference type="EMBL" id="KIN98042.1"/>
    </source>
</evidence>
<organism evidence="1 2">
    <name type="scientific">Pisolithus tinctorius Marx 270</name>
    <dbReference type="NCBI Taxonomy" id="870435"/>
    <lineage>
        <taxon>Eukaryota</taxon>
        <taxon>Fungi</taxon>
        <taxon>Dikarya</taxon>
        <taxon>Basidiomycota</taxon>
        <taxon>Agaricomycotina</taxon>
        <taxon>Agaricomycetes</taxon>
        <taxon>Agaricomycetidae</taxon>
        <taxon>Boletales</taxon>
        <taxon>Sclerodermatineae</taxon>
        <taxon>Pisolithaceae</taxon>
        <taxon>Pisolithus</taxon>
    </lineage>
</organism>